<dbReference type="SUPFAM" id="SSF56281">
    <property type="entry name" value="Metallo-hydrolase/oxidoreductase"/>
    <property type="match status" value="1"/>
</dbReference>
<dbReference type="RefSeq" id="WP_217502990.1">
    <property type="nucleotide sequence ID" value="NZ_CP040709.1"/>
</dbReference>
<evidence type="ECO:0000256" key="4">
    <source>
        <dbReference type="ARBA" id="ARBA00022801"/>
    </source>
</evidence>
<organism evidence="6 7">
    <name type="scientific">Inhella inkyongensis</name>
    <dbReference type="NCBI Taxonomy" id="392593"/>
    <lineage>
        <taxon>Bacteria</taxon>
        <taxon>Pseudomonadati</taxon>
        <taxon>Pseudomonadota</taxon>
        <taxon>Betaproteobacteria</taxon>
        <taxon>Burkholderiales</taxon>
        <taxon>Sphaerotilaceae</taxon>
        <taxon>Inhella</taxon>
    </lineage>
</organism>
<name>A0A840S4A4_9BURK</name>
<dbReference type="GO" id="GO:0046872">
    <property type="term" value="F:metal ion binding"/>
    <property type="evidence" value="ECO:0007669"/>
    <property type="project" value="UniProtKB-KW"/>
</dbReference>
<dbReference type="Proteomes" id="UP000554837">
    <property type="component" value="Unassembled WGS sequence"/>
</dbReference>
<dbReference type="EMBL" id="JACHHO010000001">
    <property type="protein sequence ID" value="MBB5203644.1"/>
    <property type="molecule type" value="Genomic_DNA"/>
</dbReference>
<gene>
    <name evidence="6" type="ORF">HNQ51_000937</name>
</gene>
<evidence type="ECO:0000313" key="6">
    <source>
        <dbReference type="EMBL" id="MBB5203644.1"/>
    </source>
</evidence>
<evidence type="ECO:0000256" key="5">
    <source>
        <dbReference type="ARBA" id="ARBA00022833"/>
    </source>
</evidence>
<keyword evidence="3" id="KW-0479">Metal-binding</keyword>
<dbReference type="InterPro" id="IPR036866">
    <property type="entry name" value="RibonucZ/Hydroxyglut_hydro"/>
</dbReference>
<dbReference type="PANTHER" id="PTHR42978">
    <property type="entry name" value="QUORUM-QUENCHING LACTONASE YTNP-RELATED-RELATED"/>
    <property type="match status" value="1"/>
</dbReference>
<comment type="caution">
    <text evidence="6">The sequence shown here is derived from an EMBL/GenBank/DDBJ whole genome shotgun (WGS) entry which is preliminary data.</text>
</comment>
<evidence type="ECO:0000256" key="3">
    <source>
        <dbReference type="ARBA" id="ARBA00022723"/>
    </source>
</evidence>
<dbReference type="PANTHER" id="PTHR42978:SF7">
    <property type="entry name" value="METALLO-HYDROLASE RV2300C-RELATED"/>
    <property type="match status" value="1"/>
</dbReference>
<keyword evidence="5" id="KW-0862">Zinc</keyword>
<dbReference type="GO" id="GO:0016787">
    <property type="term" value="F:hydrolase activity"/>
    <property type="evidence" value="ECO:0007669"/>
    <property type="project" value="UniProtKB-KW"/>
</dbReference>
<dbReference type="InterPro" id="IPR051013">
    <property type="entry name" value="MBL_superfamily_lactonases"/>
</dbReference>
<sequence>MKPIHTLTPAWQRATPMDQLRALRRAALALREELLDEPALPFYRSLDLIRLPYPTYYAYSGVFAQQGFKFPFVQLQNRVFVLRYVDFEGRARVLLFSPSDHQANRATPFFAELARSLPEALHPWVAPVTRSVEEALTLAGVRPEEVDYLSFDHLHTQDLRRWLGPQALFPKAKLLVQRAEWLSVQGLLPLQAQWYCPQGCEGLNAARIELLDGSVRLGPGLALIHTPGHTAGNHSLVVRAPDGLRVTSENGVSADCYAPEHSRSNALRRFAQRTGQEVILNGNTLEGSTAQYQSMVLEKTLAGPAPDTEFPYCVPSSERCAFWAFPGEPVSHFFGERGWGQ</sequence>
<keyword evidence="7" id="KW-1185">Reference proteome</keyword>
<dbReference type="Gene3D" id="3.60.15.10">
    <property type="entry name" value="Ribonuclease Z/Hydroxyacylglutathione hydrolase-like"/>
    <property type="match status" value="1"/>
</dbReference>
<protein>
    <submittedName>
        <fullName evidence="6">Uncharacterized protein</fullName>
    </submittedName>
</protein>
<reference evidence="6 7" key="1">
    <citation type="submission" date="2020-08" db="EMBL/GenBank/DDBJ databases">
        <title>Genomic Encyclopedia of Type Strains, Phase IV (KMG-IV): sequencing the most valuable type-strain genomes for metagenomic binning, comparative biology and taxonomic classification.</title>
        <authorList>
            <person name="Goeker M."/>
        </authorList>
    </citation>
    <scope>NUCLEOTIDE SEQUENCE [LARGE SCALE GENOMIC DNA]</scope>
    <source>
        <strain evidence="6 7">DSM 23958</strain>
    </source>
</reference>
<accession>A0A840S4A4</accession>
<evidence type="ECO:0000256" key="1">
    <source>
        <dbReference type="ARBA" id="ARBA00001947"/>
    </source>
</evidence>
<evidence type="ECO:0000256" key="2">
    <source>
        <dbReference type="ARBA" id="ARBA00007749"/>
    </source>
</evidence>
<evidence type="ECO:0000313" key="7">
    <source>
        <dbReference type="Proteomes" id="UP000554837"/>
    </source>
</evidence>
<comment type="cofactor">
    <cofactor evidence="1">
        <name>Zn(2+)</name>
        <dbReference type="ChEBI" id="CHEBI:29105"/>
    </cofactor>
</comment>
<comment type="similarity">
    <text evidence="2">Belongs to the metallo-beta-lactamase superfamily.</text>
</comment>
<dbReference type="AlphaFoldDB" id="A0A840S4A4"/>
<proteinExistence type="inferred from homology"/>
<keyword evidence="4" id="KW-0378">Hydrolase</keyword>